<dbReference type="InParanoid" id="A0A1Z5JNP6"/>
<feature type="compositionally biased region" description="Polar residues" evidence="2">
    <location>
        <begin position="327"/>
        <end position="338"/>
    </location>
</feature>
<protein>
    <submittedName>
        <fullName evidence="3">Uncharacterized protein</fullName>
    </submittedName>
</protein>
<proteinExistence type="predicted"/>
<feature type="region of interest" description="Disordered" evidence="2">
    <location>
        <begin position="119"/>
        <end position="286"/>
    </location>
</feature>
<feature type="compositionally biased region" description="Basic and acidic residues" evidence="2">
    <location>
        <begin position="9"/>
        <end position="34"/>
    </location>
</feature>
<feature type="compositionally biased region" description="Polar residues" evidence="2">
    <location>
        <begin position="212"/>
        <end position="256"/>
    </location>
</feature>
<dbReference type="Proteomes" id="UP000198406">
    <property type="component" value="Unassembled WGS sequence"/>
</dbReference>
<feature type="compositionally biased region" description="Polar residues" evidence="2">
    <location>
        <begin position="182"/>
        <end position="191"/>
    </location>
</feature>
<name>A0A1Z5JNP6_FISSO</name>
<evidence type="ECO:0000313" key="3">
    <source>
        <dbReference type="EMBL" id="GAX15655.1"/>
    </source>
</evidence>
<accession>A0A1Z5JNP6</accession>
<dbReference type="EMBL" id="BDSP01000095">
    <property type="protein sequence ID" value="GAX15655.1"/>
    <property type="molecule type" value="Genomic_DNA"/>
</dbReference>
<evidence type="ECO:0000256" key="2">
    <source>
        <dbReference type="SAM" id="MobiDB-lite"/>
    </source>
</evidence>
<feature type="region of interest" description="Disordered" evidence="2">
    <location>
        <begin position="411"/>
        <end position="464"/>
    </location>
</feature>
<evidence type="ECO:0000256" key="1">
    <source>
        <dbReference type="SAM" id="Coils"/>
    </source>
</evidence>
<dbReference type="AlphaFoldDB" id="A0A1Z5JNP6"/>
<organism evidence="3 4">
    <name type="scientific">Fistulifera solaris</name>
    <name type="common">Oleaginous diatom</name>
    <dbReference type="NCBI Taxonomy" id="1519565"/>
    <lineage>
        <taxon>Eukaryota</taxon>
        <taxon>Sar</taxon>
        <taxon>Stramenopiles</taxon>
        <taxon>Ochrophyta</taxon>
        <taxon>Bacillariophyta</taxon>
        <taxon>Bacillariophyceae</taxon>
        <taxon>Bacillariophycidae</taxon>
        <taxon>Naviculales</taxon>
        <taxon>Naviculaceae</taxon>
        <taxon>Fistulifera</taxon>
    </lineage>
</organism>
<sequence length="684" mass="76469">MSRNVSNLSREEQLKLWKEKKLEEKRKAKMESQRKSPCFSSSSGKSSIAAGPATRSQSAQKAPFMTRNLNAPRTIDSKPSKSRQGVHTRTLSVKEIEVPTSTSADSPFVNVSPLASIFKSSPYDEGSVRGSAHLRGVETRDNSKFMRRRRTDSSTLLLPIPSLREHMTQSTRSPAIEHDQENVSPANSTCAQEVAPTGKSFHETQLDRKLQPLTTPGSNNNLSTKTSTDFISDRLNTLTTPESENTVSGNSATDTRTGPLDTRATPESDNAVSHNSATKSNTDRLMNIDEDNCITEWPDREVSPPIPRARRRTDSVSLLLPIPSLRNTLTPPDHNTSPACDMLASTHDSGKSDGPAPTATPSYSPEECISRRRRRDRSRRFTGDMKGGRRYSSPTLLLPIPSLREEITINEEVSTMNDQSTPAYEDSETEQSTPLENSPFSESELSPPIDGQPSGSAVRPSPKSEASLVVEEDIALIEHVKFHITDGWPSGAVSIEHGEVDVEHGIKAEHSALRDLCDESNMSESDEPKEHSLNRPLAEAYREPVKLNGRTILHSIHEEPQNLDEVNRLRDQVEQLSVENKSLKAKWHKFRHDYEERITPFRDVFEQNAKLKEENKKLLLLKAENNILQSQNKEITEGIVMLEAQTMMALQKALERQKTLEEERDQAKQQVAELERKIKNISVK</sequence>
<evidence type="ECO:0000313" key="4">
    <source>
        <dbReference type="Proteomes" id="UP000198406"/>
    </source>
</evidence>
<keyword evidence="1" id="KW-0175">Coiled coil</keyword>
<feature type="compositionally biased region" description="Basic and acidic residues" evidence="2">
    <location>
        <begin position="135"/>
        <end position="144"/>
    </location>
</feature>
<keyword evidence="4" id="KW-1185">Reference proteome</keyword>
<feature type="compositionally biased region" description="Low complexity" evidence="2">
    <location>
        <begin position="36"/>
        <end position="47"/>
    </location>
</feature>
<comment type="caution">
    <text evidence="3">The sequence shown here is derived from an EMBL/GenBank/DDBJ whole genome shotgun (WGS) entry which is preliminary data.</text>
</comment>
<feature type="coiled-coil region" evidence="1">
    <location>
        <begin position="611"/>
        <end position="684"/>
    </location>
</feature>
<reference evidence="3 4" key="1">
    <citation type="journal article" date="2015" name="Plant Cell">
        <title>Oil accumulation by the oleaginous diatom Fistulifera solaris as revealed by the genome and transcriptome.</title>
        <authorList>
            <person name="Tanaka T."/>
            <person name="Maeda Y."/>
            <person name="Veluchamy A."/>
            <person name="Tanaka M."/>
            <person name="Abida H."/>
            <person name="Marechal E."/>
            <person name="Bowler C."/>
            <person name="Muto M."/>
            <person name="Sunaga Y."/>
            <person name="Tanaka M."/>
            <person name="Yoshino T."/>
            <person name="Taniguchi T."/>
            <person name="Fukuda Y."/>
            <person name="Nemoto M."/>
            <person name="Matsumoto M."/>
            <person name="Wong P.S."/>
            <person name="Aburatani S."/>
            <person name="Fujibuchi W."/>
        </authorList>
    </citation>
    <scope>NUCLEOTIDE SEQUENCE [LARGE SCALE GENOMIC DNA]</scope>
    <source>
        <strain evidence="3 4">JPCC DA0580</strain>
    </source>
</reference>
<feature type="region of interest" description="Disordered" evidence="2">
    <location>
        <begin position="1"/>
        <end position="88"/>
    </location>
</feature>
<gene>
    <name evidence="3" type="ORF">FisN_3Hh128</name>
</gene>
<feature type="compositionally biased region" description="Basic and acidic residues" evidence="2">
    <location>
        <begin position="200"/>
        <end position="210"/>
    </location>
</feature>
<feature type="compositionally biased region" description="Polar residues" evidence="2">
    <location>
        <begin position="265"/>
        <end position="284"/>
    </location>
</feature>
<feature type="region of interest" description="Disordered" evidence="2">
    <location>
        <begin position="327"/>
        <end position="397"/>
    </location>
</feature>
<feature type="compositionally biased region" description="Polar residues" evidence="2">
    <location>
        <begin position="430"/>
        <end position="444"/>
    </location>
</feature>
<feature type="compositionally biased region" description="Polar residues" evidence="2">
    <location>
        <begin position="411"/>
        <end position="422"/>
    </location>
</feature>